<feature type="compositionally biased region" description="Polar residues" evidence="1">
    <location>
        <begin position="11"/>
        <end position="20"/>
    </location>
</feature>
<evidence type="ECO:0000256" key="2">
    <source>
        <dbReference type="SAM" id="Phobius"/>
    </source>
</evidence>
<dbReference type="Proteomes" id="UP001046870">
    <property type="component" value="Chromosome 22"/>
</dbReference>
<name>A0A9D3PD06_MEGAT</name>
<evidence type="ECO:0000256" key="1">
    <source>
        <dbReference type="SAM" id="MobiDB-lite"/>
    </source>
</evidence>
<dbReference type="OrthoDB" id="8848457at2759"/>
<sequence>MDPPALKAQHSVGSGVSGNYSQMTYDPRRLLQVPEEEGDGVYFLDYSPPPRNALTLPRHVLYVLVGAVLVVVATYAIVGHLIKDLIHDLADWVLGPQTDEEDGGCGLGGEGGVAEERMTDSFSEDREGEAVQTQAERPQQRASILLLPCHTAP</sequence>
<keyword evidence="4" id="KW-1185">Reference proteome</keyword>
<dbReference type="AlphaFoldDB" id="A0A9D3PD06"/>
<reference evidence="3" key="1">
    <citation type="submission" date="2021-01" db="EMBL/GenBank/DDBJ databases">
        <authorList>
            <person name="Zahm M."/>
            <person name="Roques C."/>
            <person name="Cabau C."/>
            <person name="Klopp C."/>
            <person name="Donnadieu C."/>
            <person name="Jouanno E."/>
            <person name="Lampietro C."/>
            <person name="Louis A."/>
            <person name="Herpin A."/>
            <person name="Echchiki A."/>
            <person name="Berthelot C."/>
            <person name="Parey E."/>
            <person name="Roest-Crollius H."/>
            <person name="Braasch I."/>
            <person name="Postlethwait J."/>
            <person name="Bobe J."/>
            <person name="Montfort J."/>
            <person name="Bouchez O."/>
            <person name="Begum T."/>
            <person name="Mejri S."/>
            <person name="Adams A."/>
            <person name="Chen W.-J."/>
            <person name="Guiguen Y."/>
        </authorList>
    </citation>
    <scope>NUCLEOTIDE SEQUENCE</scope>
    <source>
        <strain evidence="3">YG-15Mar2019-1</strain>
        <tissue evidence="3">Brain</tissue>
    </source>
</reference>
<evidence type="ECO:0000313" key="3">
    <source>
        <dbReference type="EMBL" id="KAG7456517.1"/>
    </source>
</evidence>
<comment type="caution">
    <text evidence="3">The sequence shown here is derived from an EMBL/GenBank/DDBJ whole genome shotgun (WGS) entry which is preliminary data.</text>
</comment>
<feature type="region of interest" description="Disordered" evidence="1">
    <location>
        <begin position="1"/>
        <end position="20"/>
    </location>
</feature>
<proteinExistence type="predicted"/>
<gene>
    <name evidence="3" type="ORF">MATL_G00236730</name>
</gene>
<protein>
    <submittedName>
        <fullName evidence="3">Uncharacterized protein</fullName>
    </submittedName>
</protein>
<keyword evidence="2" id="KW-0812">Transmembrane</keyword>
<keyword evidence="2" id="KW-0472">Membrane</keyword>
<keyword evidence="2" id="KW-1133">Transmembrane helix</keyword>
<feature type="transmembrane region" description="Helical" evidence="2">
    <location>
        <begin position="59"/>
        <end position="78"/>
    </location>
</feature>
<accession>A0A9D3PD06</accession>
<dbReference type="EMBL" id="JAFDVH010000022">
    <property type="protein sequence ID" value="KAG7456517.1"/>
    <property type="molecule type" value="Genomic_DNA"/>
</dbReference>
<organism evidence="3 4">
    <name type="scientific">Megalops atlanticus</name>
    <name type="common">Tarpon</name>
    <name type="synonym">Clupea gigantea</name>
    <dbReference type="NCBI Taxonomy" id="7932"/>
    <lineage>
        <taxon>Eukaryota</taxon>
        <taxon>Metazoa</taxon>
        <taxon>Chordata</taxon>
        <taxon>Craniata</taxon>
        <taxon>Vertebrata</taxon>
        <taxon>Euteleostomi</taxon>
        <taxon>Actinopterygii</taxon>
        <taxon>Neopterygii</taxon>
        <taxon>Teleostei</taxon>
        <taxon>Elopiformes</taxon>
        <taxon>Megalopidae</taxon>
        <taxon>Megalops</taxon>
    </lineage>
</organism>
<evidence type="ECO:0000313" key="4">
    <source>
        <dbReference type="Proteomes" id="UP001046870"/>
    </source>
</evidence>